<name>A0A0A9BTR2_ARUDO</name>
<dbReference type="EMBL" id="GBRH01235268">
    <property type="protein sequence ID" value="JAD62627.1"/>
    <property type="molecule type" value="Transcribed_RNA"/>
</dbReference>
<reference evidence="1" key="2">
    <citation type="journal article" date="2015" name="Data Brief">
        <title>Shoot transcriptome of the giant reed, Arundo donax.</title>
        <authorList>
            <person name="Barrero R.A."/>
            <person name="Guerrero F.D."/>
            <person name="Moolhuijzen P."/>
            <person name="Goolsby J.A."/>
            <person name="Tidwell J."/>
            <person name="Bellgard S.E."/>
            <person name="Bellgard M.I."/>
        </authorList>
    </citation>
    <scope>NUCLEOTIDE SEQUENCE</scope>
    <source>
        <tissue evidence="1">Shoot tissue taken approximately 20 cm above the soil surface</tissue>
    </source>
</reference>
<protein>
    <submittedName>
        <fullName evidence="1">Uncharacterized protein</fullName>
    </submittedName>
</protein>
<accession>A0A0A9BTR2</accession>
<organism evidence="1">
    <name type="scientific">Arundo donax</name>
    <name type="common">Giant reed</name>
    <name type="synonym">Donax arundinaceus</name>
    <dbReference type="NCBI Taxonomy" id="35708"/>
    <lineage>
        <taxon>Eukaryota</taxon>
        <taxon>Viridiplantae</taxon>
        <taxon>Streptophyta</taxon>
        <taxon>Embryophyta</taxon>
        <taxon>Tracheophyta</taxon>
        <taxon>Spermatophyta</taxon>
        <taxon>Magnoliopsida</taxon>
        <taxon>Liliopsida</taxon>
        <taxon>Poales</taxon>
        <taxon>Poaceae</taxon>
        <taxon>PACMAD clade</taxon>
        <taxon>Arundinoideae</taxon>
        <taxon>Arundineae</taxon>
        <taxon>Arundo</taxon>
    </lineage>
</organism>
<reference evidence="1" key="1">
    <citation type="submission" date="2014-09" db="EMBL/GenBank/DDBJ databases">
        <authorList>
            <person name="Magalhaes I.L.F."/>
            <person name="Oliveira U."/>
            <person name="Santos F.R."/>
            <person name="Vidigal T.H.D.A."/>
            <person name="Brescovit A.D."/>
            <person name="Santos A.J."/>
        </authorList>
    </citation>
    <scope>NUCLEOTIDE SEQUENCE</scope>
    <source>
        <tissue evidence="1">Shoot tissue taken approximately 20 cm above the soil surface</tissue>
    </source>
</reference>
<sequence length="10" mass="1201">MLLMISDELH</sequence>
<evidence type="ECO:0000313" key="1">
    <source>
        <dbReference type="EMBL" id="JAD62627.1"/>
    </source>
</evidence>
<proteinExistence type="predicted"/>